<evidence type="ECO:0000256" key="1">
    <source>
        <dbReference type="ARBA" id="ARBA00023027"/>
    </source>
</evidence>
<comment type="caution">
    <text evidence="3">The sequence shown here is derived from an EMBL/GenBank/DDBJ whole genome shotgun (WGS) entry which is preliminary data.</text>
</comment>
<dbReference type="PANTHER" id="PTHR43574">
    <property type="entry name" value="EPIMERASE-RELATED"/>
    <property type="match status" value="1"/>
</dbReference>
<evidence type="ECO:0000313" key="3">
    <source>
        <dbReference type="EMBL" id="MBU8876562.1"/>
    </source>
</evidence>
<proteinExistence type="predicted"/>
<evidence type="ECO:0000313" key="4">
    <source>
        <dbReference type="Proteomes" id="UP000727907"/>
    </source>
</evidence>
<keyword evidence="4" id="KW-1185">Reference proteome</keyword>
<dbReference type="Pfam" id="PF01370">
    <property type="entry name" value="Epimerase"/>
    <property type="match status" value="1"/>
</dbReference>
<dbReference type="Proteomes" id="UP000727907">
    <property type="component" value="Unassembled WGS sequence"/>
</dbReference>
<feature type="domain" description="NAD-dependent epimerase/dehydratase" evidence="2">
    <location>
        <begin position="4"/>
        <end position="251"/>
    </location>
</feature>
<dbReference type="InterPro" id="IPR001509">
    <property type="entry name" value="Epimerase_deHydtase"/>
</dbReference>
<dbReference type="RefSeq" id="WP_216965446.1">
    <property type="nucleotide sequence ID" value="NZ_JAHOPB010000002.1"/>
</dbReference>
<reference evidence="3 4" key="1">
    <citation type="submission" date="2021-06" db="EMBL/GenBank/DDBJ databases">
        <authorList>
            <person name="Lee D.H."/>
        </authorList>
    </citation>
    <scope>NUCLEOTIDE SEQUENCE [LARGE SCALE GENOMIC DNA]</scope>
    <source>
        <strain evidence="3 4">MMS21-HV4-11</strain>
    </source>
</reference>
<keyword evidence="1" id="KW-0520">NAD</keyword>
<dbReference type="EMBL" id="JAHOPB010000002">
    <property type="protein sequence ID" value="MBU8876562.1"/>
    <property type="molecule type" value="Genomic_DNA"/>
</dbReference>
<accession>A0ABS6IPN6</accession>
<gene>
    <name evidence="3" type="ORF">KQ910_22505</name>
</gene>
<protein>
    <submittedName>
        <fullName evidence="3">NAD-dependent epimerase/dehydratase family protein</fullName>
    </submittedName>
</protein>
<name>A0ABS6IPN6_9HYPH</name>
<organism evidence="3 4">
    <name type="scientific">Reyranella humidisoli</name>
    <dbReference type="NCBI Taxonomy" id="2849149"/>
    <lineage>
        <taxon>Bacteria</taxon>
        <taxon>Pseudomonadati</taxon>
        <taxon>Pseudomonadota</taxon>
        <taxon>Alphaproteobacteria</taxon>
        <taxon>Hyphomicrobiales</taxon>
        <taxon>Reyranellaceae</taxon>
        <taxon>Reyranella</taxon>
    </lineage>
</organism>
<evidence type="ECO:0000259" key="2">
    <source>
        <dbReference type="Pfam" id="PF01370"/>
    </source>
</evidence>
<sequence>MTSVLVTGVAGFIGSHVARALLGRGETVIGVDNFSDYYDPVLKFARLKPLREMPGFTFLEADVSDREAMQGLADRHGDIDRIVHLAAQPGIRHSKVDPYIYIQTNLMGQVVLLELARRLGAQLRHLVYASSSSVYGGNRKIPFAVNDPVDRPVSLYAATKRADELMTETYVHQYGLKATGLRYFTVYGPWGRPDMSPYIFARAIHEGRTIDLYHHGKVRRDFSYIDDIVSGTLAALDRPPESAGHRLYNLGAARSEEILHVIALFETALGRKAVIELKPGEPGDMQETAADIESSVRDLGWSPQVTVDRGIPLFVEWFKAYNRL</sequence>